<proteinExistence type="predicted"/>
<name>A0A0F0KS27_9MICO</name>
<dbReference type="GeneID" id="94443558"/>
<reference evidence="1 2" key="1">
    <citation type="submission" date="2015-02" db="EMBL/GenBank/DDBJ databases">
        <title>Draft genome sequences of ten Microbacterium spp. with emphasis on heavy metal contaminated environments.</title>
        <authorList>
            <person name="Corretto E."/>
        </authorList>
    </citation>
    <scope>NUCLEOTIDE SEQUENCE [LARGE SCALE GENOMIC DNA]</scope>
    <source>
        <strain evidence="1 2">DSM 12966</strain>
    </source>
</reference>
<dbReference type="PATRIC" id="fig|104336.4.peg.1061"/>
<dbReference type="EMBL" id="JYIU01000035">
    <property type="protein sequence ID" value="KJL23697.1"/>
    <property type="molecule type" value="Genomic_DNA"/>
</dbReference>
<evidence type="ECO:0000313" key="1">
    <source>
        <dbReference type="EMBL" id="KJL23697.1"/>
    </source>
</evidence>
<organism evidence="1 2">
    <name type="scientific">Microbacterium foliorum</name>
    <dbReference type="NCBI Taxonomy" id="104336"/>
    <lineage>
        <taxon>Bacteria</taxon>
        <taxon>Bacillati</taxon>
        <taxon>Actinomycetota</taxon>
        <taxon>Actinomycetes</taxon>
        <taxon>Micrococcales</taxon>
        <taxon>Microbacteriaceae</taxon>
        <taxon>Microbacterium</taxon>
    </lineage>
</organism>
<comment type="caution">
    <text evidence="1">The sequence shown here is derived from an EMBL/GenBank/DDBJ whole genome shotgun (WGS) entry which is preliminary data.</text>
</comment>
<accession>A0A0F0KS27</accession>
<dbReference type="KEGG" id="mfol:DXT68_04080"/>
<evidence type="ECO:0000313" key="2">
    <source>
        <dbReference type="Proteomes" id="UP000033572"/>
    </source>
</evidence>
<dbReference type="Proteomes" id="UP000033572">
    <property type="component" value="Unassembled WGS sequence"/>
</dbReference>
<gene>
    <name evidence="1" type="ORF">RN50_01037</name>
</gene>
<dbReference type="RefSeq" id="WP_045253434.1">
    <property type="nucleotide sequence ID" value="NZ_CP031425.1"/>
</dbReference>
<sequence>MPRPFFFVRVTGVVRALVPFARLDGRQVLVVVVREPLIDDAAVLCVTPLTTCGQHELFPSGLVLPTRWTADHRPICAFDYKDRPFAKNYNWTWYASVNTGSGLVGMSSSLGVYADCNDLSDDCNRSSMAIGIKEPQKIPSYPNGQQEVLFSITAGRGLDNTGGVSGTGQSINKSWCNDVPLMALTDCMGVAAGTDGERITLNASRGFIAPNKCWQSANRGQDAPITYC</sequence>
<protein>
    <submittedName>
        <fullName evidence="1">Uncharacterized protein</fullName>
    </submittedName>
</protein>
<keyword evidence="2" id="KW-1185">Reference proteome</keyword>
<dbReference type="AlphaFoldDB" id="A0A0F0KS27"/>